<dbReference type="InterPro" id="IPR058240">
    <property type="entry name" value="rSAM_sf"/>
</dbReference>
<keyword evidence="8" id="KW-0671">Queuosine biosynthesis</keyword>
<evidence type="ECO:0000256" key="1">
    <source>
        <dbReference type="ARBA" id="ARBA00022485"/>
    </source>
</evidence>
<evidence type="ECO:0000256" key="8">
    <source>
        <dbReference type="HAMAP-Rule" id="MF_00917"/>
    </source>
</evidence>
<dbReference type="InterPro" id="IPR013785">
    <property type="entry name" value="Aldolase_TIM"/>
</dbReference>
<dbReference type="SFLD" id="SFLDS00029">
    <property type="entry name" value="Radical_SAM"/>
    <property type="match status" value="1"/>
</dbReference>
<comment type="cofactor">
    <cofactor evidence="8">
        <name>S-adenosyl-L-methionine</name>
        <dbReference type="ChEBI" id="CHEBI:59789"/>
    </cofactor>
    <text evidence="8">Binds 1 S-adenosyl-L-methionine per subunit.</text>
</comment>
<feature type="binding site" evidence="8">
    <location>
        <begin position="14"/>
        <end position="16"/>
    </location>
    <ligand>
        <name>substrate</name>
    </ligand>
</feature>
<evidence type="ECO:0000256" key="2">
    <source>
        <dbReference type="ARBA" id="ARBA00022691"/>
    </source>
</evidence>
<dbReference type="NCBIfam" id="TIGR04349">
    <property type="entry name" value="rSAM_QueE_gams"/>
    <property type="match status" value="1"/>
</dbReference>
<feature type="binding site" evidence="8">
    <location>
        <position position="74"/>
    </location>
    <ligand>
        <name>S-adenosyl-L-methionine</name>
        <dbReference type="ChEBI" id="CHEBI:59789"/>
    </ligand>
</feature>
<dbReference type="Pfam" id="PF04055">
    <property type="entry name" value="Radical_SAM"/>
    <property type="match status" value="1"/>
</dbReference>
<dbReference type="Gene3D" id="3.20.20.70">
    <property type="entry name" value="Aldolase class I"/>
    <property type="match status" value="1"/>
</dbReference>
<evidence type="ECO:0000313" key="11">
    <source>
        <dbReference type="Proteomes" id="UP000568751"/>
    </source>
</evidence>
<organism evidence="10 11">
    <name type="scientific">Candidatus Thiodubiliella endoseptemdiera</name>
    <dbReference type="NCBI Taxonomy" id="2738886"/>
    <lineage>
        <taxon>Bacteria</taxon>
        <taxon>Pseudomonadati</taxon>
        <taxon>Pseudomonadota</taxon>
        <taxon>Gammaproteobacteria</taxon>
        <taxon>Candidatus Pseudothioglobaceae</taxon>
        <taxon>Candidatus Thiodubiliella</taxon>
    </lineage>
</organism>
<dbReference type="GO" id="GO:0016840">
    <property type="term" value="F:carbon-nitrogen lyase activity"/>
    <property type="evidence" value="ECO:0007669"/>
    <property type="project" value="UniProtKB-UniRule"/>
</dbReference>
<name>A0A853F181_9GAMM</name>
<accession>A0A853F181</accession>
<dbReference type="PANTHER" id="PTHR42836:SF1">
    <property type="entry name" value="7-CARBOXY-7-DEAZAGUANINE SYNTHASE"/>
    <property type="match status" value="1"/>
</dbReference>
<dbReference type="Proteomes" id="UP000568751">
    <property type="component" value="Unassembled WGS sequence"/>
</dbReference>
<dbReference type="InterPro" id="IPR027621">
    <property type="entry name" value="rSAM_QueE_gams"/>
</dbReference>
<dbReference type="GO" id="GO:1904047">
    <property type="term" value="F:S-adenosyl-L-methionine binding"/>
    <property type="evidence" value="ECO:0007669"/>
    <property type="project" value="UniProtKB-UniRule"/>
</dbReference>
<evidence type="ECO:0000256" key="5">
    <source>
        <dbReference type="ARBA" id="ARBA00023004"/>
    </source>
</evidence>
<dbReference type="AlphaFoldDB" id="A0A853F181"/>
<comment type="similarity">
    <text evidence="8">Belongs to the radical SAM superfamily. 7-carboxy-7-deazaguanine synthase family.</text>
</comment>
<comment type="function">
    <text evidence="8">Catalyzes the complex heterocyclic radical-mediated conversion of 6-carboxy-5,6,7,8-tetrahydropterin (CPH4) to 7-carboxy-7-deazaguanine (CDG), a step common to the biosynthetic pathways of all 7-deazapurine-containing compounds.</text>
</comment>
<keyword evidence="4 8" id="KW-0460">Magnesium</keyword>
<feature type="binding site" evidence="8">
    <location>
        <position position="29"/>
    </location>
    <ligand>
        <name>substrate</name>
    </ligand>
</feature>
<comment type="catalytic activity">
    <reaction evidence="8">
        <text>6-carboxy-5,6,7,8-tetrahydropterin + H(+) = 7-carboxy-7-carbaguanine + NH4(+)</text>
        <dbReference type="Rhea" id="RHEA:27974"/>
        <dbReference type="ChEBI" id="CHEBI:15378"/>
        <dbReference type="ChEBI" id="CHEBI:28938"/>
        <dbReference type="ChEBI" id="CHEBI:61032"/>
        <dbReference type="ChEBI" id="CHEBI:61036"/>
        <dbReference type="EC" id="4.3.99.3"/>
    </reaction>
</comment>
<keyword evidence="1 8" id="KW-0004">4Fe-4S</keyword>
<evidence type="ECO:0000259" key="9">
    <source>
        <dbReference type="PROSITE" id="PS51918"/>
    </source>
</evidence>
<feature type="domain" description="Radical SAM core" evidence="9">
    <location>
        <begin position="20"/>
        <end position="208"/>
    </location>
</feature>
<dbReference type="UniPathway" id="UPA00391"/>
<dbReference type="EC" id="4.3.99.3" evidence="8"/>
<feature type="binding site" evidence="8">
    <location>
        <position position="40"/>
    </location>
    <ligand>
        <name>[4Fe-4S] cluster</name>
        <dbReference type="ChEBI" id="CHEBI:49883"/>
        <note>4Fe-4S-S-AdoMet</note>
    </ligand>
</feature>
<dbReference type="HAMAP" id="MF_00917">
    <property type="entry name" value="QueE"/>
    <property type="match status" value="1"/>
</dbReference>
<feature type="binding site" evidence="8">
    <location>
        <position position="42"/>
    </location>
    <ligand>
        <name>Mg(2+)</name>
        <dbReference type="ChEBI" id="CHEBI:18420"/>
    </ligand>
</feature>
<evidence type="ECO:0000256" key="3">
    <source>
        <dbReference type="ARBA" id="ARBA00022723"/>
    </source>
</evidence>
<proteinExistence type="inferred from homology"/>
<comment type="caution">
    <text evidence="10">The sequence shown here is derived from an EMBL/GenBank/DDBJ whole genome shotgun (WGS) entry which is preliminary data.</text>
</comment>
<keyword evidence="6 8" id="KW-0411">Iron-sulfur</keyword>
<dbReference type="InterPro" id="IPR007197">
    <property type="entry name" value="rSAM"/>
</dbReference>
<keyword evidence="3 8" id="KW-0479">Metal-binding</keyword>
<keyword evidence="2 8" id="KW-0949">S-adenosyl-L-methionine</keyword>
<dbReference type="InterPro" id="IPR024924">
    <property type="entry name" value="7-CO-7-deazaguanine_synth-like"/>
</dbReference>
<evidence type="ECO:0000256" key="4">
    <source>
        <dbReference type="ARBA" id="ARBA00022842"/>
    </source>
</evidence>
<dbReference type="PANTHER" id="PTHR42836">
    <property type="entry name" value="7-CARBOXY-7-DEAZAGUANINE SYNTHASE"/>
    <property type="match status" value="1"/>
</dbReference>
<dbReference type="PIRSF" id="PIRSF000370">
    <property type="entry name" value="QueE"/>
    <property type="match status" value="1"/>
</dbReference>
<comment type="caution">
    <text evidence="8">Lacks conserved residue(s) required for the propagation of feature annotation.</text>
</comment>
<dbReference type="CDD" id="cd01335">
    <property type="entry name" value="Radical_SAM"/>
    <property type="match status" value="1"/>
</dbReference>
<evidence type="ECO:0000256" key="7">
    <source>
        <dbReference type="ARBA" id="ARBA00023239"/>
    </source>
</evidence>
<keyword evidence="7 8" id="KW-0456">Lyase</keyword>
<dbReference type="EMBL" id="JACCHT010000001">
    <property type="protein sequence ID" value="NYT26711.1"/>
    <property type="molecule type" value="Genomic_DNA"/>
</dbReference>
<comment type="cofactor">
    <cofactor evidence="8">
        <name>[4Fe-4S] cluster</name>
        <dbReference type="ChEBI" id="CHEBI:49883"/>
    </cofactor>
    <text evidence="8">Binds 1 [4Fe-4S] cluster. The cluster is coordinated with 3 cysteines and an exchangeable S-adenosyl-L-methionine.</text>
</comment>
<gene>
    <name evidence="8 10" type="primary">queE</name>
    <name evidence="10" type="ORF">H0A76_01610</name>
</gene>
<protein>
    <recommendedName>
        <fullName evidence="8">7-carboxy-7-deazaguanine synthase</fullName>
        <shortName evidence="8">CDG synthase</shortName>
        <ecNumber evidence="8">4.3.99.3</ecNumber>
    </recommendedName>
    <alternativeName>
        <fullName evidence="8">Queuosine biosynthesis protein QueE</fullName>
    </alternativeName>
</protein>
<feature type="binding site" evidence="8">
    <location>
        <position position="37"/>
    </location>
    <ligand>
        <name>[4Fe-4S] cluster</name>
        <dbReference type="ChEBI" id="CHEBI:49883"/>
        <note>4Fe-4S-S-AdoMet</note>
    </ligand>
</feature>
<evidence type="ECO:0000313" key="10">
    <source>
        <dbReference type="EMBL" id="NYT26711.1"/>
    </source>
</evidence>
<sequence length="212" mass="24026">MNIELNINEIFYSLQGEAREVGLPTVFVRLTGCPLRCTYCDTEYAFKGNNLLNIDDILNKVKKYNTQYVCVTGGEPLAQTNCHILLDRLVKENYRVSLETSGSIDIGDINPGVSIVMDVKTPSSNESDKNRYNNIEKLKTKDQLKFVIGSKADFDWSVEILNKYQATAEVLFSPVFNTVMPSELAQWILDAQLNVRLQVQLHKLLWGDEKGK</sequence>
<keyword evidence="5 8" id="KW-0408">Iron</keyword>
<dbReference type="PROSITE" id="PS51918">
    <property type="entry name" value="RADICAL_SAM"/>
    <property type="match status" value="1"/>
</dbReference>
<evidence type="ECO:0000256" key="6">
    <source>
        <dbReference type="ARBA" id="ARBA00023014"/>
    </source>
</evidence>
<dbReference type="RefSeq" id="WP_369152017.1">
    <property type="nucleotide sequence ID" value="NZ_OZ156464.1"/>
</dbReference>
<reference evidence="10 11" key="1">
    <citation type="submission" date="2020-05" db="EMBL/GenBank/DDBJ databases">
        <title>Horizontal transmission and recombination maintain forever young bacterial symbiont genomes.</title>
        <authorList>
            <person name="Russell S.L."/>
            <person name="Pepper-Tunick E."/>
            <person name="Svedberg J."/>
            <person name="Byrne A."/>
            <person name="Ruelas Castillo J."/>
            <person name="Vollmers C."/>
            <person name="Beinart R.A."/>
            <person name="Corbett-Detig R."/>
        </authorList>
    </citation>
    <scope>NUCLEOTIDE SEQUENCE [LARGE SCALE GENOMIC DNA]</scope>
    <source>
        <strain evidence="10">455</strain>
    </source>
</reference>
<comment type="subunit">
    <text evidence="8">Homodimer.</text>
</comment>
<feature type="binding site" evidence="8">
    <location>
        <position position="72"/>
    </location>
    <ligand>
        <name>substrate</name>
    </ligand>
</feature>
<feature type="binding site" evidence="8">
    <location>
        <begin position="39"/>
        <end position="41"/>
    </location>
    <ligand>
        <name>S-adenosyl-L-methionine</name>
        <dbReference type="ChEBI" id="CHEBI:59789"/>
    </ligand>
</feature>
<dbReference type="GO" id="GO:0051539">
    <property type="term" value="F:4 iron, 4 sulfur cluster binding"/>
    <property type="evidence" value="ECO:0007669"/>
    <property type="project" value="UniProtKB-UniRule"/>
</dbReference>
<dbReference type="GO" id="GO:0000287">
    <property type="term" value="F:magnesium ion binding"/>
    <property type="evidence" value="ECO:0007669"/>
    <property type="project" value="UniProtKB-UniRule"/>
</dbReference>
<dbReference type="GO" id="GO:0008616">
    <property type="term" value="P:tRNA queuosine(34) biosynthetic process"/>
    <property type="evidence" value="ECO:0007669"/>
    <property type="project" value="UniProtKB-UniRule"/>
</dbReference>
<comment type="cofactor">
    <cofactor evidence="8">
        <name>Mg(2+)</name>
        <dbReference type="ChEBI" id="CHEBI:18420"/>
    </cofactor>
</comment>
<dbReference type="SUPFAM" id="SSF102114">
    <property type="entry name" value="Radical SAM enzymes"/>
    <property type="match status" value="1"/>
</dbReference>
<comment type="pathway">
    <text evidence="8">Purine metabolism; 7-cyano-7-deazaguanine biosynthesis.</text>
</comment>
<feature type="binding site" evidence="8">
    <location>
        <position position="33"/>
    </location>
    <ligand>
        <name>[4Fe-4S] cluster</name>
        <dbReference type="ChEBI" id="CHEBI:49883"/>
        <note>4Fe-4S-S-AdoMet</note>
    </ligand>
</feature>